<dbReference type="InterPro" id="IPR045220">
    <property type="entry name" value="FRHB/FDHB/HCAR-like"/>
</dbReference>
<dbReference type="PANTHER" id="PTHR31332">
    <property type="entry name" value="7-HYDROXYMETHYL CHLOROPHYLL A REDUCTASE, CHLOROPLASTIC"/>
    <property type="match status" value="1"/>
</dbReference>
<evidence type="ECO:0000313" key="5">
    <source>
        <dbReference type="EMBL" id="ADK84257.1"/>
    </source>
</evidence>
<dbReference type="PROSITE" id="PS51379">
    <property type="entry name" value="4FE4S_FER_2"/>
    <property type="match status" value="1"/>
</dbReference>
<dbReference type="SUPFAM" id="SSF46548">
    <property type="entry name" value="alpha-helical ferredoxin"/>
    <property type="match status" value="1"/>
</dbReference>
<evidence type="ECO:0000259" key="4">
    <source>
        <dbReference type="PROSITE" id="PS51379"/>
    </source>
</evidence>
<keyword evidence="5" id="KW-0560">Oxidoreductase</keyword>
<dbReference type="eggNOG" id="COG1145">
    <property type="taxonomic scope" value="Bacteria"/>
</dbReference>
<dbReference type="PANTHER" id="PTHR31332:SF0">
    <property type="entry name" value="7-HYDROXYMETHYL CHLOROPHYLL A REDUCTASE, CHLOROPLASTIC"/>
    <property type="match status" value="1"/>
</dbReference>
<dbReference type="RefSeq" id="WP_013257711.1">
    <property type="nucleotide sequence ID" value="NC_014365.1"/>
</dbReference>
<proteinExistence type="predicted"/>
<evidence type="ECO:0000256" key="1">
    <source>
        <dbReference type="ARBA" id="ARBA00022723"/>
    </source>
</evidence>
<organism evidence="5 6">
    <name type="scientific">Desulfarculus baarsii (strain ATCC 33931 / DSM 2075 / LMG 7858 / VKM B-1802 / 2st14)</name>
    <dbReference type="NCBI Taxonomy" id="644282"/>
    <lineage>
        <taxon>Bacteria</taxon>
        <taxon>Pseudomonadati</taxon>
        <taxon>Thermodesulfobacteriota</taxon>
        <taxon>Desulfarculia</taxon>
        <taxon>Desulfarculales</taxon>
        <taxon>Desulfarculaceae</taxon>
        <taxon>Desulfarculus</taxon>
    </lineage>
</organism>
<dbReference type="GO" id="GO:0046872">
    <property type="term" value="F:metal ion binding"/>
    <property type="evidence" value="ECO:0007669"/>
    <property type="project" value="UniProtKB-KW"/>
</dbReference>
<gene>
    <name evidence="5" type="ordered locus">Deba_0887</name>
</gene>
<dbReference type="Pfam" id="PF04432">
    <property type="entry name" value="FrhB_FdhB_C"/>
    <property type="match status" value="1"/>
</dbReference>
<dbReference type="GO" id="GO:0051536">
    <property type="term" value="F:iron-sulfur cluster binding"/>
    <property type="evidence" value="ECO:0007669"/>
    <property type="project" value="UniProtKB-KW"/>
</dbReference>
<dbReference type="GO" id="GO:0050454">
    <property type="term" value="F:coenzyme F420 hydrogenase activity"/>
    <property type="evidence" value="ECO:0007669"/>
    <property type="project" value="UniProtKB-EC"/>
</dbReference>
<dbReference type="STRING" id="644282.Deba_0887"/>
<dbReference type="InterPro" id="IPR017896">
    <property type="entry name" value="4Fe4S_Fe-S-bd"/>
</dbReference>
<evidence type="ECO:0000256" key="2">
    <source>
        <dbReference type="ARBA" id="ARBA00023004"/>
    </source>
</evidence>
<dbReference type="EMBL" id="CP002085">
    <property type="protein sequence ID" value="ADK84257.1"/>
    <property type="molecule type" value="Genomic_DNA"/>
</dbReference>
<dbReference type="EC" id="1.12.98.1" evidence="5"/>
<dbReference type="InterPro" id="IPR007525">
    <property type="entry name" value="FrhB_FdhB_C"/>
</dbReference>
<dbReference type="Proteomes" id="UP000009047">
    <property type="component" value="Chromosome"/>
</dbReference>
<keyword evidence="2" id="KW-0408">Iron</keyword>
<feature type="domain" description="4Fe-4S ferredoxin-type" evidence="4">
    <location>
        <begin position="17"/>
        <end position="46"/>
    </location>
</feature>
<accession>E1QFC1</accession>
<protein>
    <submittedName>
        <fullName evidence="5">Coenzyme F420 hydrogenase</fullName>
        <ecNumber evidence="5">1.12.98.1</ecNumber>
    </submittedName>
</protein>
<evidence type="ECO:0000256" key="3">
    <source>
        <dbReference type="ARBA" id="ARBA00023014"/>
    </source>
</evidence>
<dbReference type="PROSITE" id="PS00198">
    <property type="entry name" value="4FE4S_FER_1"/>
    <property type="match status" value="1"/>
</dbReference>
<dbReference type="eggNOG" id="COG1035">
    <property type="taxonomic scope" value="Bacteria"/>
</dbReference>
<dbReference type="GO" id="GO:0052592">
    <property type="term" value="F:oxidoreductase activity, acting on CH or CH2 groups, with an iron-sulfur protein as acceptor"/>
    <property type="evidence" value="ECO:0007669"/>
    <property type="project" value="TreeGrafter"/>
</dbReference>
<keyword evidence="1" id="KW-0479">Metal-binding</keyword>
<evidence type="ECO:0000313" key="6">
    <source>
        <dbReference type="Proteomes" id="UP000009047"/>
    </source>
</evidence>
<dbReference type="KEGG" id="dbr:Deba_0887"/>
<dbReference type="OrthoDB" id="3247493at2"/>
<dbReference type="HOGENOM" id="CLU_037958_0_0_7"/>
<sequence length="360" mass="36803">MPNDPAAPSPQPSLEMLRAQVQDAGLCVACGACVGLCPHLIFLDGRVAAPDACGLIGGRCHDLCPQAIAPGQPAKRRALHAARGQNADEPLGPLLAAFAGRAADESTRRTAQYGGVVSALLGLALDEGVVGEAVVTKADQRGAPQGVRVRRRDQVLAAAGSRYAAGAGLSALNQALAETASHPLAVVALPCQALAAASMSAHPGYPQAASRLKLVIGLFCTLNLSARGLRALLEQAGVAQPVLRADFPPPPAGVFQVTNAAGMAEIPLEQVHQAVLKGCGLCPDLTAELADVAVGAVEGRPGWNTVLARTPAGLELVELARARGVLELEQLTEADLAPLAGAARAKRARGLAAWKERDNA</sequence>
<keyword evidence="6" id="KW-1185">Reference proteome</keyword>
<dbReference type="InterPro" id="IPR007516">
    <property type="entry name" value="Co_F420_Hydgase/DH_bsu_N"/>
</dbReference>
<reference evidence="5 6" key="1">
    <citation type="journal article" date="2010" name="Stand. Genomic Sci.">
        <title>Complete genome sequence of Desulfarculus baarsii type strain (2st14).</title>
        <authorList>
            <person name="Sun H."/>
            <person name="Spring S."/>
            <person name="Lapidus A."/>
            <person name="Davenport K."/>
            <person name="Del Rio T.G."/>
            <person name="Tice H."/>
            <person name="Nolan M."/>
            <person name="Copeland A."/>
            <person name="Cheng J.F."/>
            <person name="Lucas S."/>
            <person name="Tapia R."/>
            <person name="Goodwin L."/>
            <person name="Pitluck S."/>
            <person name="Ivanova N."/>
            <person name="Pagani I."/>
            <person name="Mavromatis K."/>
            <person name="Ovchinnikova G."/>
            <person name="Pati A."/>
            <person name="Chen A."/>
            <person name="Palaniappan K."/>
            <person name="Hauser L."/>
            <person name="Chang Y.J."/>
            <person name="Jeffries C.D."/>
            <person name="Detter J.C."/>
            <person name="Han C."/>
            <person name="Rohde M."/>
            <person name="Brambilla E."/>
            <person name="Goker M."/>
            <person name="Woyke T."/>
            <person name="Bristow J."/>
            <person name="Eisen J.A."/>
            <person name="Markowitz V."/>
            <person name="Hugenholtz P."/>
            <person name="Kyrpides N.C."/>
            <person name="Klenk H.P."/>
            <person name="Land M."/>
        </authorList>
    </citation>
    <scope>NUCLEOTIDE SEQUENCE [LARGE SCALE GENOMIC DNA]</scope>
    <source>
        <strain evidence="6">ATCC 33931 / DSM 2075 / LMG 7858 / VKM B-1802 / 2st14</strain>
    </source>
</reference>
<name>E1QFC1_DESB2</name>
<dbReference type="InterPro" id="IPR017900">
    <property type="entry name" value="4Fe4S_Fe_S_CS"/>
</dbReference>
<keyword evidence="3" id="KW-0411">Iron-sulfur</keyword>
<dbReference type="Pfam" id="PF04422">
    <property type="entry name" value="FrhB_FdhB_N"/>
    <property type="match status" value="1"/>
</dbReference>
<dbReference type="AlphaFoldDB" id="E1QFC1"/>